<proteinExistence type="predicted"/>
<evidence type="ECO:0000313" key="2">
    <source>
        <dbReference type="EMBL" id="CAH0365378.1"/>
    </source>
</evidence>
<reference evidence="2" key="1">
    <citation type="submission" date="2021-11" db="EMBL/GenBank/DDBJ databases">
        <authorList>
            <consortium name="Genoscope - CEA"/>
            <person name="William W."/>
        </authorList>
    </citation>
    <scope>NUCLEOTIDE SEQUENCE</scope>
</reference>
<accession>A0A8J2S540</accession>
<dbReference type="CDD" id="cd07812">
    <property type="entry name" value="SRPBCC"/>
    <property type="match status" value="1"/>
</dbReference>
<gene>
    <name evidence="2" type="ORF">PECAL_1P18170</name>
</gene>
<dbReference type="Proteomes" id="UP000789595">
    <property type="component" value="Unassembled WGS sequence"/>
</dbReference>
<name>A0A8J2S540_9STRA</name>
<dbReference type="AlphaFoldDB" id="A0A8J2S540"/>
<keyword evidence="1" id="KW-0732">Signal</keyword>
<feature type="chain" id="PRO_5035291366" evidence="1">
    <location>
        <begin position="17"/>
        <end position="201"/>
    </location>
</feature>
<dbReference type="OrthoDB" id="435509at2759"/>
<dbReference type="EMBL" id="CAKKNE010000001">
    <property type="protein sequence ID" value="CAH0365378.1"/>
    <property type="molecule type" value="Genomic_DNA"/>
</dbReference>
<comment type="caution">
    <text evidence="2">The sequence shown here is derived from an EMBL/GenBank/DDBJ whole genome shotgun (WGS) entry which is preliminary data.</text>
</comment>
<dbReference type="SUPFAM" id="SSF55961">
    <property type="entry name" value="Bet v1-like"/>
    <property type="match status" value="1"/>
</dbReference>
<protein>
    <submittedName>
        <fullName evidence="2">Uncharacterized protein</fullName>
    </submittedName>
</protein>
<evidence type="ECO:0000313" key="3">
    <source>
        <dbReference type="Proteomes" id="UP000789595"/>
    </source>
</evidence>
<keyword evidence="3" id="KW-1185">Reference proteome</keyword>
<evidence type="ECO:0000256" key="1">
    <source>
        <dbReference type="SAM" id="SignalP"/>
    </source>
</evidence>
<feature type="signal peptide" evidence="1">
    <location>
        <begin position="1"/>
        <end position="16"/>
    </location>
</feature>
<organism evidence="2 3">
    <name type="scientific">Pelagomonas calceolata</name>
    <dbReference type="NCBI Taxonomy" id="35677"/>
    <lineage>
        <taxon>Eukaryota</taxon>
        <taxon>Sar</taxon>
        <taxon>Stramenopiles</taxon>
        <taxon>Ochrophyta</taxon>
        <taxon>Pelagophyceae</taxon>
        <taxon>Pelagomonadales</taxon>
        <taxon>Pelagomonadaceae</taxon>
        <taxon>Pelagomonas</taxon>
    </lineage>
</organism>
<sequence>MPRSLSFVACASVSTALTLTTRSRVPNASPQELQQFLATPANWPRIVLSSVGVEGASTAAPLRPGAEVDELFGLPPILPLRVKWRCEAAGANTLDVRSADGLAGVATDCRMDFSIEADGDASVVDLAMSYEPASPLALLAAPVLIVDNWLALNVLLPRAFSGSPLVRQRDVPGLAFFALLSTWHFGVGPAIRDAVLAARGG</sequence>